<protein>
    <recommendedName>
        <fullName evidence="3">F-box associated domain-containing protein</fullName>
    </recommendedName>
</protein>
<dbReference type="InterPro" id="IPR017451">
    <property type="entry name" value="F-box-assoc_interact_dom"/>
</dbReference>
<organism evidence="1 2">
    <name type="scientific">Stylosanthes scabra</name>
    <dbReference type="NCBI Taxonomy" id="79078"/>
    <lineage>
        <taxon>Eukaryota</taxon>
        <taxon>Viridiplantae</taxon>
        <taxon>Streptophyta</taxon>
        <taxon>Embryophyta</taxon>
        <taxon>Tracheophyta</taxon>
        <taxon>Spermatophyta</taxon>
        <taxon>Magnoliopsida</taxon>
        <taxon>eudicotyledons</taxon>
        <taxon>Gunneridae</taxon>
        <taxon>Pentapetalae</taxon>
        <taxon>rosids</taxon>
        <taxon>fabids</taxon>
        <taxon>Fabales</taxon>
        <taxon>Fabaceae</taxon>
        <taxon>Papilionoideae</taxon>
        <taxon>50 kb inversion clade</taxon>
        <taxon>dalbergioids sensu lato</taxon>
        <taxon>Dalbergieae</taxon>
        <taxon>Pterocarpus clade</taxon>
        <taxon>Stylosanthes</taxon>
    </lineage>
</organism>
<dbReference type="PANTHER" id="PTHR31672:SF10">
    <property type="entry name" value="F-BOX DOMAIN-CONTAINING PROTEIN"/>
    <property type="match status" value="1"/>
</dbReference>
<dbReference type="NCBIfam" id="TIGR01640">
    <property type="entry name" value="F_box_assoc_1"/>
    <property type="match status" value="1"/>
</dbReference>
<sequence>MVVPRSLLGYYNHVVVGSDHGVICIRSFVGERNSTILLWNPLIEREQLIPDDTHGHCCFSTSVFSFGYLEDSMEHSIVHIFKCNHTTKRFRWSLYDSWGKGWNNRGFIDSTIERLGPKSVGQKGYVHWLGWGGVQQLQPTHVAIFDMENMTWFDTLIPERAKTTYHSLIDFNDGVGFILYQNVWVNRSIQVWQLVQQGRDGLNWVKMINVRGLGIPLCPSVFIGKDIISVLECSGGFAVGNDTHRTELWITMLKYKTTQVEQLLHNSWQEELCVNQ</sequence>
<keyword evidence="2" id="KW-1185">Reference proteome</keyword>
<dbReference type="Proteomes" id="UP001341840">
    <property type="component" value="Unassembled WGS sequence"/>
</dbReference>
<dbReference type="EMBL" id="JASCZI010000040">
    <property type="protein sequence ID" value="MED6107525.1"/>
    <property type="molecule type" value="Genomic_DNA"/>
</dbReference>
<comment type="caution">
    <text evidence="1">The sequence shown here is derived from an EMBL/GenBank/DDBJ whole genome shotgun (WGS) entry which is preliminary data.</text>
</comment>
<gene>
    <name evidence="1" type="ORF">PIB30_014819</name>
</gene>
<evidence type="ECO:0000313" key="2">
    <source>
        <dbReference type="Proteomes" id="UP001341840"/>
    </source>
</evidence>
<accession>A0ABU6Q7I9</accession>
<evidence type="ECO:0000313" key="1">
    <source>
        <dbReference type="EMBL" id="MED6107525.1"/>
    </source>
</evidence>
<reference evidence="1 2" key="1">
    <citation type="journal article" date="2023" name="Plants (Basel)">
        <title>Bridging the Gap: Combining Genomics and Transcriptomics Approaches to Understand Stylosanthes scabra, an Orphan Legume from the Brazilian Caatinga.</title>
        <authorList>
            <person name="Ferreira-Neto J.R.C."/>
            <person name="da Silva M.D."/>
            <person name="Binneck E."/>
            <person name="de Melo N.F."/>
            <person name="da Silva R.H."/>
            <person name="de Melo A.L.T.M."/>
            <person name="Pandolfi V."/>
            <person name="Bustamante F.O."/>
            <person name="Brasileiro-Vidal A.C."/>
            <person name="Benko-Iseppon A.M."/>
        </authorList>
    </citation>
    <scope>NUCLEOTIDE SEQUENCE [LARGE SCALE GENOMIC DNA]</scope>
    <source>
        <tissue evidence="1">Leaves</tissue>
    </source>
</reference>
<proteinExistence type="predicted"/>
<dbReference type="InterPro" id="IPR050796">
    <property type="entry name" value="SCF_F-box_component"/>
</dbReference>
<name>A0ABU6Q7I9_9FABA</name>
<evidence type="ECO:0008006" key="3">
    <source>
        <dbReference type="Google" id="ProtNLM"/>
    </source>
</evidence>
<dbReference type="PANTHER" id="PTHR31672">
    <property type="entry name" value="BNACNNG10540D PROTEIN"/>
    <property type="match status" value="1"/>
</dbReference>